<name>A0A5Q6S3Y7_9ACTN</name>
<dbReference type="Proteomes" id="UP000307768">
    <property type="component" value="Unassembled WGS sequence"/>
</dbReference>
<protein>
    <submittedName>
        <fullName evidence="2">VOC family protein</fullName>
    </submittedName>
</protein>
<gene>
    <name evidence="2" type="ORF">FE697_004190</name>
</gene>
<dbReference type="InterPro" id="IPR004360">
    <property type="entry name" value="Glyas_Fos-R_dOase_dom"/>
</dbReference>
<evidence type="ECO:0000259" key="1">
    <source>
        <dbReference type="PROSITE" id="PS51819"/>
    </source>
</evidence>
<comment type="caution">
    <text evidence="2">The sequence shown here is derived from an EMBL/GenBank/DDBJ whole genome shotgun (WGS) entry which is preliminary data.</text>
</comment>
<accession>A0A5Q6S3Y7</accession>
<proteinExistence type="predicted"/>
<dbReference type="RefSeq" id="WP_149768262.1">
    <property type="nucleotide sequence ID" value="NZ_VDFQ02000001.1"/>
</dbReference>
<evidence type="ECO:0000313" key="2">
    <source>
        <dbReference type="EMBL" id="KAA1425088.1"/>
    </source>
</evidence>
<dbReference type="InterPro" id="IPR037523">
    <property type="entry name" value="VOC_core"/>
</dbReference>
<dbReference type="InterPro" id="IPR029068">
    <property type="entry name" value="Glyas_Bleomycin-R_OHBP_Dase"/>
</dbReference>
<dbReference type="Pfam" id="PF00903">
    <property type="entry name" value="Glyoxalase"/>
    <property type="match status" value="1"/>
</dbReference>
<dbReference type="OrthoDB" id="9804907at2"/>
<evidence type="ECO:0000313" key="3">
    <source>
        <dbReference type="Proteomes" id="UP000307768"/>
    </source>
</evidence>
<reference evidence="2 3" key="1">
    <citation type="submission" date="2019-09" db="EMBL/GenBank/DDBJ databases">
        <title>Mumia zhuanghuii sp. nov. isolated from the intestinal contents of plateau pika (Ochotona curzoniae) in the Qinghai-Tibet plateau of China.</title>
        <authorList>
            <person name="Tian Z."/>
        </authorList>
    </citation>
    <scope>NUCLEOTIDE SEQUENCE [LARGE SCALE GENOMIC DNA]</scope>
    <source>
        <strain evidence="3">350</strain>
    </source>
</reference>
<dbReference type="Gene3D" id="3.10.180.10">
    <property type="entry name" value="2,3-Dihydroxybiphenyl 1,2-Dioxygenase, domain 1"/>
    <property type="match status" value="1"/>
</dbReference>
<feature type="domain" description="VOC" evidence="1">
    <location>
        <begin position="4"/>
        <end position="125"/>
    </location>
</feature>
<organism evidence="2 3">
    <name type="scientific">Mumia zhuanghuii</name>
    <dbReference type="NCBI Taxonomy" id="2585211"/>
    <lineage>
        <taxon>Bacteria</taxon>
        <taxon>Bacillati</taxon>
        <taxon>Actinomycetota</taxon>
        <taxon>Actinomycetes</taxon>
        <taxon>Propionibacteriales</taxon>
        <taxon>Nocardioidaceae</taxon>
        <taxon>Mumia</taxon>
    </lineage>
</organism>
<dbReference type="SUPFAM" id="SSF54593">
    <property type="entry name" value="Glyoxalase/Bleomycin resistance protein/Dihydroxybiphenyl dioxygenase"/>
    <property type="match status" value="1"/>
</dbReference>
<dbReference type="EMBL" id="VDFQ02000001">
    <property type="protein sequence ID" value="KAA1425088.1"/>
    <property type="molecule type" value="Genomic_DNA"/>
</dbReference>
<dbReference type="PROSITE" id="PS51819">
    <property type="entry name" value="VOC"/>
    <property type="match status" value="1"/>
</dbReference>
<sequence>MLDGTAYTAMVPVRDVARARRFYEDTLGLKGKGDTIDGGYAFETADGHALALLPDPDGEPTGRTTISFEVPDVAAEVVALAEAGVAFADYDTPELKTENHIATFDGEQAAWFADTEGNVLCIHAVTG</sequence>
<dbReference type="AlphaFoldDB" id="A0A5Q6S3Y7"/>